<evidence type="ECO:0000256" key="10">
    <source>
        <dbReference type="SAM" id="Phobius"/>
    </source>
</evidence>
<keyword evidence="12" id="KW-1185">Reference proteome</keyword>
<evidence type="ECO:0000256" key="7">
    <source>
        <dbReference type="ARBA" id="ARBA00023065"/>
    </source>
</evidence>
<organism evidence="11 12">
    <name type="scientific">Amnimonas aquatica</name>
    <dbReference type="NCBI Taxonomy" id="2094561"/>
    <lineage>
        <taxon>Bacteria</taxon>
        <taxon>Pseudomonadati</taxon>
        <taxon>Pseudomonadota</taxon>
        <taxon>Gammaproteobacteria</taxon>
        <taxon>Moraxellales</taxon>
        <taxon>Moraxellaceae</taxon>
        <taxon>Amnimonas</taxon>
    </lineage>
</organism>
<evidence type="ECO:0000256" key="8">
    <source>
        <dbReference type="ARBA" id="ARBA00023136"/>
    </source>
</evidence>
<feature type="transmembrane region" description="Helical" evidence="10">
    <location>
        <begin position="252"/>
        <end position="278"/>
    </location>
</feature>
<evidence type="ECO:0000256" key="5">
    <source>
        <dbReference type="ARBA" id="ARBA00022692"/>
    </source>
</evidence>
<evidence type="ECO:0000256" key="6">
    <source>
        <dbReference type="ARBA" id="ARBA00022989"/>
    </source>
</evidence>
<dbReference type="OrthoDB" id="9780160at2"/>
<feature type="transmembrane region" description="Helical" evidence="10">
    <location>
        <begin position="163"/>
        <end position="189"/>
    </location>
</feature>
<feature type="transmembrane region" description="Helical" evidence="10">
    <location>
        <begin position="331"/>
        <end position="350"/>
    </location>
</feature>
<keyword evidence="7" id="KW-0406">Ion transport</keyword>
<sequence>MIPADARQELRTLATLTGPILISQFSQASYGFIDTLMAGQVSALDLAAVAVGSSVWLPLFLLTTGTLLATTPLVAEAHGAGRRERIPGITHQALWLALLVGLCTLLLIRSAAPVLSWLDMSPELREMTRLYLHGASWGMPAVGLFFALRCYCEAQGRPLPVTVISLSGLALNVAANHVFIHGSASVPWLQALLPAGLEIPAMGGPGCGWATSLVLWLLAGILLTYVLLAPAFRQVRLLRAAVRPRPREIVRIAALGLPIGIAIFFEVSSFALVAMLVSPQGATVVAGHQIALSVTSMLFMVPLSIAIALTIRSGQAFGARNLAALVRIRRVGLTTTTLIAAVSALFLLLARDPITRLYTDDPAVRALATQLLLFAVAYQIVDALQVGAAGCLRGLQDTRSPMVLTLFAYWGVAIPFGYIAGSTTLLGGQAWGAHGYWAGLVLGLAVASLLLNRQLRRRLGLLQRDWHGY</sequence>
<dbReference type="RefSeq" id="WP_105192276.1">
    <property type="nucleotide sequence ID" value="NZ_PTQZ01000114.1"/>
</dbReference>
<comment type="caution">
    <text evidence="11">The sequence shown here is derived from an EMBL/GenBank/DDBJ whole genome shotgun (WGS) entry which is preliminary data.</text>
</comment>
<feature type="transmembrane region" description="Helical" evidence="10">
    <location>
        <begin position="362"/>
        <end position="381"/>
    </location>
</feature>
<gene>
    <name evidence="11" type="ORF">C5O18_05765</name>
</gene>
<comment type="subcellular location">
    <subcellularLocation>
        <location evidence="1">Cell inner membrane</location>
        <topology evidence="1">Multi-pass membrane protein</topology>
    </subcellularLocation>
</comment>
<feature type="transmembrane region" description="Helical" evidence="10">
    <location>
        <begin position="402"/>
        <end position="421"/>
    </location>
</feature>
<name>A0A2P6ASG5_9GAMM</name>
<dbReference type="EMBL" id="PTQZ01000114">
    <property type="protein sequence ID" value="PQA42627.1"/>
    <property type="molecule type" value="Genomic_DNA"/>
</dbReference>
<dbReference type="Pfam" id="PF01554">
    <property type="entry name" value="MatE"/>
    <property type="match status" value="2"/>
</dbReference>
<evidence type="ECO:0000313" key="11">
    <source>
        <dbReference type="EMBL" id="PQA42627.1"/>
    </source>
</evidence>
<dbReference type="InterPro" id="IPR050222">
    <property type="entry name" value="MATE_MdtK"/>
</dbReference>
<feature type="transmembrane region" description="Helical" evidence="10">
    <location>
        <begin position="433"/>
        <end position="451"/>
    </location>
</feature>
<keyword evidence="3" id="KW-0050">Antiport</keyword>
<dbReference type="Proteomes" id="UP000243900">
    <property type="component" value="Unassembled WGS sequence"/>
</dbReference>
<reference evidence="12" key="1">
    <citation type="submission" date="2018-02" db="EMBL/GenBank/DDBJ databases">
        <title>Genome sequencing of Solimonas sp. HR-BB.</title>
        <authorList>
            <person name="Lee Y."/>
            <person name="Jeon C.O."/>
        </authorList>
    </citation>
    <scope>NUCLEOTIDE SEQUENCE [LARGE SCALE GENOMIC DNA]</scope>
    <source>
        <strain evidence="12">HR-E</strain>
    </source>
</reference>
<evidence type="ECO:0000256" key="4">
    <source>
        <dbReference type="ARBA" id="ARBA00022475"/>
    </source>
</evidence>
<protein>
    <recommendedName>
        <fullName evidence="9">Multidrug-efflux transporter</fullName>
    </recommendedName>
</protein>
<feature type="transmembrane region" description="Helical" evidence="10">
    <location>
        <begin position="290"/>
        <end position="311"/>
    </location>
</feature>
<dbReference type="PANTHER" id="PTHR43298:SF2">
    <property type="entry name" value="FMN_FAD EXPORTER YEEO-RELATED"/>
    <property type="match status" value="1"/>
</dbReference>
<dbReference type="CDD" id="cd13131">
    <property type="entry name" value="MATE_NorM_like"/>
    <property type="match status" value="1"/>
</dbReference>
<accession>A0A2P6ASG5</accession>
<dbReference type="PIRSF" id="PIRSF006603">
    <property type="entry name" value="DinF"/>
    <property type="match status" value="1"/>
</dbReference>
<dbReference type="GO" id="GO:0015297">
    <property type="term" value="F:antiporter activity"/>
    <property type="evidence" value="ECO:0007669"/>
    <property type="project" value="UniProtKB-KW"/>
</dbReference>
<feature type="transmembrane region" description="Helical" evidence="10">
    <location>
        <begin position="55"/>
        <end position="75"/>
    </location>
</feature>
<keyword evidence="5 10" id="KW-0812">Transmembrane</keyword>
<proteinExistence type="predicted"/>
<evidence type="ECO:0000313" key="12">
    <source>
        <dbReference type="Proteomes" id="UP000243900"/>
    </source>
</evidence>
<keyword evidence="4" id="KW-1003">Cell membrane</keyword>
<dbReference type="GO" id="GO:0005886">
    <property type="term" value="C:plasma membrane"/>
    <property type="evidence" value="ECO:0007669"/>
    <property type="project" value="UniProtKB-SubCell"/>
</dbReference>
<evidence type="ECO:0000256" key="9">
    <source>
        <dbReference type="ARBA" id="ARBA00031636"/>
    </source>
</evidence>
<dbReference type="GO" id="GO:0006811">
    <property type="term" value="P:monoatomic ion transport"/>
    <property type="evidence" value="ECO:0007669"/>
    <property type="project" value="UniProtKB-KW"/>
</dbReference>
<keyword evidence="2" id="KW-0813">Transport</keyword>
<dbReference type="PANTHER" id="PTHR43298">
    <property type="entry name" value="MULTIDRUG RESISTANCE PROTEIN NORM-RELATED"/>
    <property type="match status" value="1"/>
</dbReference>
<feature type="transmembrane region" description="Helical" evidence="10">
    <location>
        <begin position="95"/>
        <end position="118"/>
    </location>
</feature>
<feature type="transmembrane region" description="Helical" evidence="10">
    <location>
        <begin position="209"/>
        <end position="232"/>
    </location>
</feature>
<feature type="transmembrane region" description="Helical" evidence="10">
    <location>
        <begin position="130"/>
        <end position="151"/>
    </location>
</feature>
<dbReference type="AlphaFoldDB" id="A0A2P6ASG5"/>
<evidence type="ECO:0000256" key="3">
    <source>
        <dbReference type="ARBA" id="ARBA00022449"/>
    </source>
</evidence>
<dbReference type="InterPro" id="IPR048279">
    <property type="entry name" value="MdtK-like"/>
</dbReference>
<keyword evidence="6 10" id="KW-1133">Transmembrane helix</keyword>
<evidence type="ECO:0000256" key="2">
    <source>
        <dbReference type="ARBA" id="ARBA00022448"/>
    </source>
</evidence>
<dbReference type="InterPro" id="IPR002528">
    <property type="entry name" value="MATE_fam"/>
</dbReference>
<dbReference type="NCBIfam" id="TIGR00797">
    <property type="entry name" value="matE"/>
    <property type="match status" value="1"/>
</dbReference>
<keyword evidence="8 10" id="KW-0472">Membrane</keyword>
<dbReference type="GO" id="GO:0042910">
    <property type="term" value="F:xenobiotic transmembrane transporter activity"/>
    <property type="evidence" value="ECO:0007669"/>
    <property type="project" value="InterPro"/>
</dbReference>
<evidence type="ECO:0000256" key="1">
    <source>
        <dbReference type="ARBA" id="ARBA00004429"/>
    </source>
</evidence>